<dbReference type="GO" id="GO:0030145">
    <property type="term" value="F:manganese ion binding"/>
    <property type="evidence" value="ECO:0007669"/>
    <property type="project" value="UniProtKB-UniRule"/>
</dbReference>
<comment type="similarity">
    <text evidence="1 5">Belongs to the metallo-dependent hydrolases superfamily. CpsB/CapC family.</text>
</comment>
<dbReference type="PANTHER" id="PTHR39181:SF1">
    <property type="entry name" value="TYROSINE-PROTEIN PHOSPHATASE YWQE"/>
    <property type="match status" value="1"/>
</dbReference>
<dbReference type="OrthoDB" id="9788539at2"/>
<dbReference type="Proteomes" id="UP000199017">
    <property type="component" value="Unassembled WGS sequence"/>
</dbReference>
<dbReference type="Gene3D" id="3.20.20.140">
    <property type="entry name" value="Metal-dependent hydrolases"/>
    <property type="match status" value="1"/>
</dbReference>
<keyword evidence="3 5" id="KW-0904">Protein phosphatase</keyword>
<evidence type="ECO:0000256" key="5">
    <source>
        <dbReference type="PIRNR" id="PIRNR016557"/>
    </source>
</evidence>
<dbReference type="SUPFAM" id="SSF89550">
    <property type="entry name" value="PHP domain-like"/>
    <property type="match status" value="1"/>
</dbReference>
<dbReference type="InterPro" id="IPR016667">
    <property type="entry name" value="Caps_polysacc_synth_CpsB/CapC"/>
</dbReference>
<dbReference type="PIRSF" id="PIRSF016557">
    <property type="entry name" value="Caps_synth_CpsB"/>
    <property type="match status" value="1"/>
</dbReference>
<gene>
    <name evidence="6" type="ORF">SAMN05216352_11562</name>
</gene>
<dbReference type="AlphaFoldDB" id="A0A1G8PPX8"/>
<evidence type="ECO:0000256" key="3">
    <source>
        <dbReference type="ARBA" id="ARBA00022912"/>
    </source>
</evidence>
<dbReference type="InterPro" id="IPR016195">
    <property type="entry name" value="Pol/histidinol_Pase-like"/>
</dbReference>
<dbReference type="GO" id="GO:0004725">
    <property type="term" value="F:protein tyrosine phosphatase activity"/>
    <property type="evidence" value="ECO:0007669"/>
    <property type="project" value="UniProtKB-UniRule"/>
</dbReference>
<dbReference type="STRING" id="930129.SAMN05216352_11562"/>
<organism evidence="6 7">
    <name type="scientific">Alteribacillus bidgolensis</name>
    <dbReference type="NCBI Taxonomy" id="930129"/>
    <lineage>
        <taxon>Bacteria</taxon>
        <taxon>Bacillati</taxon>
        <taxon>Bacillota</taxon>
        <taxon>Bacilli</taxon>
        <taxon>Bacillales</taxon>
        <taxon>Bacillaceae</taxon>
        <taxon>Alteribacillus</taxon>
    </lineage>
</organism>
<sequence length="254" mass="29114">MIDIHTHILPGIDDGPKTMEDSIALAKQAEAEGIHTMVATPHHQNGAFTNNGEDIRALVHYFNQVLKDNNVDLTVLSGQEIRMYGELLDDLNQGTAISVNDSRYVLVELSSVQVPRYTSQLFYDMQINGYVPVIVHPERNQTFKEKPEELYQLVKNGALTQVTAHCFTNRMNKKTRQFAEQLVTHNMAHIISSDAHNTDKRTFDLAFAYHRIEKKLGFDYLYILKENAERIITNQNVIIDPPERIKKKKFLGMF</sequence>
<evidence type="ECO:0000256" key="2">
    <source>
        <dbReference type="ARBA" id="ARBA00022801"/>
    </source>
</evidence>
<evidence type="ECO:0000313" key="6">
    <source>
        <dbReference type="EMBL" id="SDI94398.1"/>
    </source>
</evidence>
<dbReference type="PANTHER" id="PTHR39181">
    <property type="entry name" value="TYROSINE-PROTEIN PHOSPHATASE YWQE"/>
    <property type="match status" value="1"/>
</dbReference>
<evidence type="ECO:0000313" key="7">
    <source>
        <dbReference type="Proteomes" id="UP000199017"/>
    </source>
</evidence>
<evidence type="ECO:0000256" key="4">
    <source>
        <dbReference type="ARBA" id="ARBA00051722"/>
    </source>
</evidence>
<keyword evidence="2 5" id="KW-0378">Hydrolase</keyword>
<protein>
    <recommendedName>
        <fullName evidence="5">Tyrosine-protein phosphatase</fullName>
        <ecNumber evidence="5">3.1.3.48</ecNumber>
    </recommendedName>
</protein>
<keyword evidence="7" id="KW-1185">Reference proteome</keyword>
<dbReference type="RefSeq" id="WP_091587454.1">
    <property type="nucleotide sequence ID" value="NZ_FNDU01000015.1"/>
</dbReference>
<dbReference type="Pfam" id="PF19567">
    <property type="entry name" value="CpsB_CapC"/>
    <property type="match status" value="1"/>
</dbReference>
<dbReference type="EMBL" id="FNDU01000015">
    <property type="protein sequence ID" value="SDI94398.1"/>
    <property type="molecule type" value="Genomic_DNA"/>
</dbReference>
<comment type="catalytic activity">
    <reaction evidence="4 5">
        <text>O-phospho-L-tyrosyl-[protein] + H2O = L-tyrosyl-[protein] + phosphate</text>
        <dbReference type="Rhea" id="RHEA:10684"/>
        <dbReference type="Rhea" id="RHEA-COMP:10136"/>
        <dbReference type="Rhea" id="RHEA-COMP:20101"/>
        <dbReference type="ChEBI" id="CHEBI:15377"/>
        <dbReference type="ChEBI" id="CHEBI:43474"/>
        <dbReference type="ChEBI" id="CHEBI:46858"/>
        <dbReference type="ChEBI" id="CHEBI:61978"/>
        <dbReference type="EC" id="3.1.3.48"/>
    </reaction>
</comment>
<name>A0A1G8PPX8_9BACI</name>
<reference evidence="6 7" key="1">
    <citation type="submission" date="2016-10" db="EMBL/GenBank/DDBJ databases">
        <authorList>
            <person name="de Groot N.N."/>
        </authorList>
    </citation>
    <scope>NUCLEOTIDE SEQUENCE [LARGE SCALE GENOMIC DNA]</scope>
    <source>
        <strain evidence="7">P4B,CCM 7963,CECT 7998,DSM 25260,IBRC-M 10614,KCTC 13821</strain>
    </source>
</reference>
<accession>A0A1G8PPX8</accession>
<proteinExistence type="inferred from homology"/>
<evidence type="ECO:0000256" key="1">
    <source>
        <dbReference type="ARBA" id="ARBA00005750"/>
    </source>
</evidence>
<dbReference type="EC" id="3.1.3.48" evidence="5"/>